<dbReference type="GO" id="GO:0016776">
    <property type="term" value="F:phosphotransferase activity, phosphate group as acceptor"/>
    <property type="evidence" value="ECO:0007669"/>
    <property type="project" value="UniProtKB-UniRule"/>
</dbReference>
<keyword evidence="7" id="KW-1185">Reference proteome</keyword>
<dbReference type="AlphaFoldDB" id="A0A1M4XGV2"/>
<comment type="catalytic activity">
    <reaction evidence="5">
        <text>N(tele)-phospho-L-histidyl/L-threonyl-[pyruvate, phosphate dikinase] + ADP = N(tele)-phospho-L-histidyl/O-phospho-L-threonyl-[pyruvate, phosphate dikinase] + AMP + H(+)</text>
        <dbReference type="Rhea" id="RHEA:43692"/>
        <dbReference type="Rhea" id="RHEA-COMP:10650"/>
        <dbReference type="Rhea" id="RHEA-COMP:10651"/>
        <dbReference type="ChEBI" id="CHEBI:15378"/>
        <dbReference type="ChEBI" id="CHEBI:30013"/>
        <dbReference type="ChEBI" id="CHEBI:61977"/>
        <dbReference type="ChEBI" id="CHEBI:83586"/>
        <dbReference type="ChEBI" id="CHEBI:456215"/>
        <dbReference type="ChEBI" id="CHEBI:456216"/>
        <dbReference type="EC" id="2.7.11.32"/>
    </reaction>
</comment>
<dbReference type="PANTHER" id="PTHR31756:SF3">
    <property type="entry name" value="PYRUVATE, PHOSPHATE DIKINASE REGULATORY PROTEIN 1, CHLOROPLASTIC"/>
    <property type="match status" value="1"/>
</dbReference>
<dbReference type="GO" id="GO:0005524">
    <property type="term" value="F:ATP binding"/>
    <property type="evidence" value="ECO:0007669"/>
    <property type="project" value="InterPro"/>
</dbReference>
<keyword evidence="4 5" id="KW-0418">Kinase</keyword>
<comment type="similarity">
    <text evidence="5">Belongs to the pyruvate, phosphate/water dikinase regulatory protein family. PDRP subfamily.</text>
</comment>
<protein>
    <recommendedName>
        <fullName evidence="5">Putative pyruvate, phosphate dikinase regulatory protein</fullName>
        <shortName evidence="5">PPDK regulatory protein</shortName>
        <ecNumber evidence="5">2.7.11.32</ecNumber>
        <ecNumber evidence="5">2.7.4.27</ecNumber>
    </recommendedName>
</protein>
<evidence type="ECO:0000256" key="1">
    <source>
        <dbReference type="ARBA" id="ARBA00022527"/>
    </source>
</evidence>
<dbReference type="NCBIfam" id="NF003742">
    <property type="entry name" value="PRK05339.1"/>
    <property type="match status" value="1"/>
</dbReference>
<dbReference type="InterPro" id="IPR026565">
    <property type="entry name" value="PPDK_reg"/>
</dbReference>
<comment type="catalytic activity">
    <reaction evidence="5">
        <text>N(tele)-phospho-L-histidyl/O-phospho-L-threonyl-[pyruvate, phosphate dikinase] + phosphate + H(+) = N(tele)-phospho-L-histidyl/L-threonyl-[pyruvate, phosphate dikinase] + diphosphate</text>
        <dbReference type="Rhea" id="RHEA:43696"/>
        <dbReference type="Rhea" id="RHEA-COMP:10650"/>
        <dbReference type="Rhea" id="RHEA-COMP:10651"/>
        <dbReference type="ChEBI" id="CHEBI:15378"/>
        <dbReference type="ChEBI" id="CHEBI:30013"/>
        <dbReference type="ChEBI" id="CHEBI:33019"/>
        <dbReference type="ChEBI" id="CHEBI:43474"/>
        <dbReference type="ChEBI" id="CHEBI:61977"/>
        <dbReference type="ChEBI" id="CHEBI:83586"/>
        <dbReference type="EC" id="2.7.4.27"/>
    </reaction>
</comment>
<gene>
    <name evidence="6" type="ORF">SAMN02746064_01517</name>
</gene>
<dbReference type="EMBL" id="FQTU01000009">
    <property type="protein sequence ID" value="SHE92621.1"/>
    <property type="molecule type" value="Genomic_DNA"/>
</dbReference>
<evidence type="ECO:0000256" key="2">
    <source>
        <dbReference type="ARBA" id="ARBA00022679"/>
    </source>
</evidence>
<keyword evidence="2 5" id="KW-0808">Transferase</keyword>
<accession>A0A1M4XGV2</accession>
<evidence type="ECO:0000256" key="5">
    <source>
        <dbReference type="HAMAP-Rule" id="MF_00921"/>
    </source>
</evidence>
<evidence type="ECO:0000256" key="4">
    <source>
        <dbReference type="ARBA" id="ARBA00022777"/>
    </source>
</evidence>
<dbReference type="OrthoDB" id="9782201at2"/>
<proteinExistence type="inferred from homology"/>
<dbReference type="Pfam" id="PF03618">
    <property type="entry name" value="Kinase-PPPase"/>
    <property type="match status" value="1"/>
</dbReference>
<dbReference type="EC" id="2.7.11.32" evidence="5"/>
<comment type="function">
    <text evidence="5">Bifunctional serine/threonine kinase and phosphorylase involved in the regulation of the pyruvate, phosphate dikinase (PPDK) by catalyzing its phosphorylation/dephosphorylation.</text>
</comment>
<dbReference type="Proteomes" id="UP000184251">
    <property type="component" value="Unassembled WGS sequence"/>
</dbReference>
<evidence type="ECO:0000313" key="6">
    <source>
        <dbReference type="EMBL" id="SHE92621.1"/>
    </source>
</evidence>
<dbReference type="GO" id="GO:0043531">
    <property type="term" value="F:ADP binding"/>
    <property type="evidence" value="ECO:0007669"/>
    <property type="project" value="UniProtKB-UniRule"/>
</dbReference>
<dbReference type="GO" id="GO:0004674">
    <property type="term" value="F:protein serine/threonine kinase activity"/>
    <property type="evidence" value="ECO:0007669"/>
    <property type="project" value="UniProtKB-UniRule"/>
</dbReference>
<dbReference type="InterPro" id="IPR005177">
    <property type="entry name" value="Kinase-pyrophosphorylase"/>
</dbReference>
<dbReference type="PANTHER" id="PTHR31756">
    <property type="entry name" value="PYRUVATE, PHOSPHATE DIKINASE REGULATORY PROTEIN 1, CHLOROPLASTIC"/>
    <property type="match status" value="1"/>
</dbReference>
<dbReference type="RefSeq" id="WP_073270725.1">
    <property type="nucleotide sequence ID" value="NZ_FQTU01000009.1"/>
</dbReference>
<feature type="binding site" evidence="5">
    <location>
        <begin position="152"/>
        <end position="159"/>
    </location>
    <ligand>
        <name>ADP</name>
        <dbReference type="ChEBI" id="CHEBI:456216"/>
    </ligand>
</feature>
<evidence type="ECO:0000313" key="7">
    <source>
        <dbReference type="Proteomes" id="UP000184251"/>
    </source>
</evidence>
<dbReference type="HAMAP" id="MF_00921">
    <property type="entry name" value="PDRP"/>
    <property type="match status" value="1"/>
</dbReference>
<name>A0A1M4XGV2_9FIRM</name>
<keyword evidence="1 5" id="KW-0723">Serine/threonine-protein kinase</keyword>
<evidence type="ECO:0000256" key="3">
    <source>
        <dbReference type="ARBA" id="ARBA00022741"/>
    </source>
</evidence>
<reference evidence="6 7" key="1">
    <citation type="submission" date="2016-11" db="EMBL/GenBank/DDBJ databases">
        <authorList>
            <person name="Jaros S."/>
            <person name="Januszkiewicz K."/>
            <person name="Wedrychowicz H."/>
        </authorList>
    </citation>
    <scope>NUCLEOTIDE SEQUENCE [LARGE SCALE GENOMIC DNA]</scope>
    <source>
        <strain evidence="6 7">DSM 14828</strain>
    </source>
</reference>
<dbReference type="STRING" id="1120975.SAMN02746064_01517"/>
<sequence>MLENKRGIIYVISDSLGETGELVAKAGKIQFNTSISDIKRFPFVLEKEQIDEILYEAKEDNSIVVYTLVVPEMKEYMRNKCDEYGIPAIDVIGPVIDALRLMTKKEPLYEAGLNRRLDADYFKKVEAIEFAVKYDDGKDSRGIKKADVILLGISRTSKTPLSMYLAHKNVKVANIPLVPEVDPPKELFEPIKGKIIGLTNDPDKLNHIRIERLKALGLDYTANYANMERILNELDYAEKLFHKLRCPVINVSTKAIEETASIVLSIIREGEQL</sequence>
<dbReference type="EC" id="2.7.4.27" evidence="5"/>
<organism evidence="6 7">
    <name type="scientific">Alkalibacter saccharofermentans DSM 14828</name>
    <dbReference type="NCBI Taxonomy" id="1120975"/>
    <lineage>
        <taxon>Bacteria</taxon>
        <taxon>Bacillati</taxon>
        <taxon>Bacillota</taxon>
        <taxon>Clostridia</taxon>
        <taxon>Eubacteriales</taxon>
        <taxon>Eubacteriaceae</taxon>
        <taxon>Alkalibacter</taxon>
    </lineage>
</organism>
<keyword evidence="3 5" id="KW-0547">Nucleotide-binding</keyword>